<feature type="transmembrane region" description="Helical" evidence="2">
    <location>
        <begin position="21"/>
        <end position="48"/>
    </location>
</feature>
<dbReference type="AlphaFoldDB" id="A0A412G320"/>
<feature type="transmembrane region" description="Helical" evidence="2">
    <location>
        <begin position="196"/>
        <end position="223"/>
    </location>
</feature>
<feature type="transmembrane region" description="Helical" evidence="2">
    <location>
        <begin position="98"/>
        <end position="122"/>
    </location>
</feature>
<dbReference type="PANTHER" id="PTHR43156">
    <property type="entry name" value="STAGE II SPORULATION PROTEIN E-RELATED"/>
    <property type="match status" value="1"/>
</dbReference>
<proteinExistence type="predicted"/>
<feature type="transmembrane region" description="Helical" evidence="2">
    <location>
        <begin position="142"/>
        <end position="164"/>
    </location>
</feature>
<keyword evidence="2" id="KW-0472">Membrane</keyword>
<organism evidence="4 5">
    <name type="scientific">Holdemania filiformis</name>
    <dbReference type="NCBI Taxonomy" id="61171"/>
    <lineage>
        <taxon>Bacteria</taxon>
        <taxon>Bacillati</taxon>
        <taxon>Bacillota</taxon>
        <taxon>Erysipelotrichia</taxon>
        <taxon>Erysipelotrichales</taxon>
        <taxon>Erysipelotrichaceae</taxon>
        <taxon>Holdemania</taxon>
    </lineage>
</organism>
<dbReference type="InterPro" id="IPR036457">
    <property type="entry name" value="PPM-type-like_dom_sf"/>
</dbReference>
<dbReference type="Gene3D" id="3.60.40.10">
    <property type="entry name" value="PPM-type phosphatase domain"/>
    <property type="match status" value="1"/>
</dbReference>
<protein>
    <recommendedName>
        <fullName evidence="3">PPM-type phosphatase domain-containing protein</fullName>
    </recommendedName>
</protein>
<evidence type="ECO:0000256" key="2">
    <source>
        <dbReference type="SAM" id="Phobius"/>
    </source>
</evidence>
<feature type="domain" description="PPM-type phosphatase" evidence="3">
    <location>
        <begin position="431"/>
        <end position="628"/>
    </location>
</feature>
<keyword evidence="5" id="KW-1185">Reference proteome</keyword>
<evidence type="ECO:0000313" key="4">
    <source>
        <dbReference type="EMBL" id="RGR74882.1"/>
    </source>
</evidence>
<dbReference type="Proteomes" id="UP000284178">
    <property type="component" value="Unassembled WGS sequence"/>
</dbReference>
<dbReference type="SUPFAM" id="SSF81606">
    <property type="entry name" value="PP2C-like"/>
    <property type="match status" value="1"/>
</dbReference>
<dbReference type="RefSeq" id="WP_117894681.1">
    <property type="nucleotide sequence ID" value="NZ_CABJCV010000007.1"/>
</dbReference>
<evidence type="ECO:0000256" key="1">
    <source>
        <dbReference type="ARBA" id="ARBA00022801"/>
    </source>
</evidence>
<dbReference type="PANTHER" id="PTHR43156:SF2">
    <property type="entry name" value="STAGE II SPORULATION PROTEIN E"/>
    <property type="match status" value="1"/>
</dbReference>
<feature type="transmembrane region" description="Helical" evidence="2">
    <location>
        <begin position="68"/>
        <end position="91"/>
    </location>
</feature>
<dbReference type="GeneID" id="83015207"/>
<sequence length="631" mass="71048">MSQLTLKKSTAWLQRFHRSDGFLVFSFFFTALSFRSAVFLYPGLAFFYQRNRREGMAAAIGTLAGSCFSGFAGFYCQLLLLVFFLLLICLIQLLRQNLFAWFPMICGLNVLLASLATGTAFAQGLAAAGASVLICRFTQSDWMWIDTEFKLSMMMLGILGCSLIYPMMRIFPLEGAWMASVLVMACLAMTMPVREYLALCLGLLFCFPIGSHTPVWCAALLLMNILRQDLGWMRFLGWMVPLIWTQQPAWSLAAGIVIFLAAQQFPASQIAQRWVSEEKQTLNGQRIEGRKRTLLHQLSQFSHIFDLIADYFEPIQPSQSRILEGMADALDTVAMQMKQSVVDDEALSDKLVNLLEGYHFEVKRVHVQQWEEGPLQVVIDFSQLSHSELEEVVLPLIHMVIDPDLKVTRFQRNRIFYTGSRLELSTSQPSTLKTRLFTLKKDPEVSGDTSAVFRNGQTTICTISDGMGCGPQAARSSQFVTQVLQRMLSAKLPVEAAVQSINALLHADQRELFATLDFLCYDQRRHQAFLSKSGACPTYLIREDQIMEISGESLPIGIIQEIETDCFQIDCQDQDCFVMSSDGVEKQVLDQWIRGGDPDQILQRIETGLQAMEETGCADDVTVLIARVSKR</sequence>
<name>A0A412G320_9FIRM</name>
<evidence type="ECO:0000259" key="3">
    <source>
        <dbReference type="SMART" id="SM00331"/>
    </source>
</evidence>
<gene>
    <name evidence="4" type="ORF">DWY25_07285</name>
</gene>
<reference evidence="4 5" key="1">
    <citation type="submission" date="2018-08" db="EMBL/GenBank/DDBJ databases">
        <title>A genome reference for cultivated species of the human gut microbiota.</title>
        <authorList>
            <person name="Zou Y."/>
            <person name="Xue W."/>
            <person name="Luo G."/>
        </authorList>
    </citation>
    <scope>NUCLEOTIDE SEQUENCE [LARGE SCALE GENOMIC DNA]</scope>
    <source>
        <strain evidence="4 5">AF24-29</strain>
    </source>
</reference>
<dbReference type="SMART" id="SM00331">
    <property type="entry name" value="PP2C_SIG"/>
    <property type="match status" value="1"/>
</dbReference>
<keyword evidence="1" id="KW-0378">Hydrolase</keyword>
<evidence type="ECO:0000313" key="5">
    <source>
        <dbReference type="Proteomes" id="UP000284178"/>
    </source>
</evidence>
<dbReference type="GO" id="GO:0016791">
    <property type="term" value="F:phosphatase activity"/>
    <property type="evidence" value="ECO:0007669"/>
    <property type="project" value="TreeGrafter"/>
</dbReference>
<dbReference type="InterPro" id="IPR052016">
    <property type="entry name" value="Bact_Sigma-Reg"/>
</dbReference>
<keyword evidence="2" id="KW-0812">Transmembrane</keyword>
<keyword evidence="2" id="KW-1133">Transmembrane helix</keyword>
<accession>A0A412G320</accession>
<dbReference type="Pfam" id="PF07228">
    <property type="entry name" value="SpoIIE"/>
    <property type="match status" value="1"/>
</dbReference>
<dbReference type="InterPro" id="IPR001932">
    <property type="entry name" value="PPM-type_phosphatase-like_dom"/>
</dbReference>
<dbReference type="EMBL" id="QRUP01000007">
    <property type="protein sequence ID" value="RGR74882.1"/>
    <property type="molecule type" value="Genomic_DNA"/>
</dbReference>
<comment type="caution">
    <text evidence="4">The sequence shown here is derived from an EMBL/GenBank/DDBJ whole genome shotgun (WGS) entry which is preliminary data.</text>
</comment>